<reference evidence="1" key="1">
    <citation type="journal article" date="2022" name="Int. J. Mol. Sci.">
        <title>Draft Genome of Tanacetum Coccineum: Genomic Comparison of Closely Related Tanacetum-Family Plants.</title>
        <authorList>
            <person name="Yamashiro T."/>
            <person name="Shiraishi A."/>
            <person name="Nakayama K."/>
            <person name="Satake H."/>
        </authorList>
    </citation>
    <scope>NUCLEOTIDE SEQUENCE</scope>
</reference>
<comment type="caution">
    <text evidence="1">The sequence shown here is derived from an EMBL/GenBank/DDBJ whole genome shotgun (WGS) entry which is preliminary data.</text>
</comment>
<keyword evidence="2" id="KW-1185">Reference proteome</keyword>
<evidence type="ECO:0000313" key="1">
    <source>
        <dbReference type="EMBL" id="GJT30171.1"/>
    </source>
</evidence>
<dbReference type="EMBL" id="BQNB010014602">
    <property type="protein sequence ID" value="GJT30171.1"/>
    <property type="molecule type" value="Genomic_DNA"/>
</dbReference>
<name>A0ABQ5CSV7_9ASTR</name>
<sequence length="106" mass="12545">MVKDWPMDWLELYLILNQVTVLDFSMNKDSVVWIEESKQVKYSVSAAWRNKRIFKDKARKSEELIKDIQRHMVMLVSLIVKNSRAVVKDAKMWDLAIEKDMVVSIT</sequence>
<organism evidence="1 2">
    <name type="scientific">Tanacetum coccineum</name>
    <dbReference type="NCBI Taxonomy" id="301880"/>
    <lineage>
        <taxon>Eukaryota</taxon>
        <taxon>Viridiplantae</taxon>
        <taxon>Streptophyta</taxon>
        <taxon>Embryophyta</taxon>
        <taxon>Tracheophyta</taxon>
        <taxon>Spermatophyta</taxon>
        <taxon>Magnoliopsida</taxon>
        <taxon>eudicotyledons</taxon>
        <taxon>Gunneridae</taxon>
        <taxon>Pentapetalae</taxon>
        <taxon>asterids</taxon>
        <taxon>campanulids</taxon>
        <taxon>Asterales</taxon>
        <taxon>Asteraceae</taxon>
        <taxon>Asteroideae</taxon>
        <taxon>Anthemideae</taxon>
        <taxon>Anthemidinae</taxon>
        <taxon>Tanacetum</taxon>
    </lineage>
</organism>
<accession>A0ABQ5CSV7</accession>
<dbReference type="Proteomes" id="UP001151760">
    <property type="component" value="Unassembled WGS sequence"/>
</dbReference>
<reference evidence="1" key="2">
    <citation type="submission" date="2022-01" db="EMBL/GenBank/DDBJ databases">
        <authorList>
            <person name="Yamashiro T."/>
            <person name="Shiraishi A."/>
            <person name="Satake H."/>
            <person name="Nakayama K."/>
        </authorList>
    </citation>
    <scope>NUCLEOTIDE SEQUENCE</scope>
</reference>
<protein>
    <submittedName>
        <fullName evidence="1">Uncharacterized protein</fullName>
    </submittedName>
</protein>
<evidence type="ECO:0000313" key="2">
    <source>
        <dbReference type="Proteomes" id="UP001151760"/>
    </source>
</evidence>
<gene>
    <name evidence="1" type="ORF">Tco_0910446</name>
</gene>
<proteinExistence type="predicted"/>